<gene>
    <name evidence="3" type="ORF">DA075_22445</name>
</gene>
<keyword evidence="2" id="KW-0732">Signal</keyword>
<feature type="chain" id="PRO_5015358141" evidence="2">
    <location>
        <begin position="24"/>
        <end position="138"/>
    </location>
</feature>
<sequence>MKLMLAAGLVLGSFAGLAGPALAGACSTEISALEPRLTEQGRETIAASSGGKEVASRREAQAEAATEKGTSPSALPKGPAPGSAETQATADVAKASGGGTGVMEARASLNRARELDKKGDEAGCMKAVSDAKEQMGRS</sequence>
<dbReference type="AlphaFoldDB" id="A0A2R4WP35"/>
<dbReference type="OrthoDB" id="7996516at2"/>
<evidence type="ECO:0000256" key="1">
    <source>
        <dbReference type="SAM" id="MobiDB-lite"/>
    </source>
</evidence>
<dbReference type="KEGG" id="mee:DA075_22445"/>
<keyword evidence="4" id="KW-1185">Reference proteome</keyword>
<evidence type="ECO:0000313" key="4">
    <source>
        <dbReference type="Proteomes" id="UP000244755"/>
    </source>
</evidence>
<organism evidence="3 4">
    <name type="scientific">Methylobacterium currus</name>
    <dbReference type="NCBI Taxonomy" id="2051553"/>
    <lineage>
        <taxon>Bacteria</taxon>
        <taxon>Pseudomonadati</taxon>
        <taxon>Pseudomonadota</taxon>
        <taxon>Alphaproteobacteria</taxon>
        <taxon>Hyphomicrobiales</taxon>
        <taxon>Methylobacteriaceae</taxon>
        <taxon>Methylobacterium</taxon>
    </lineage>
</organism>
<proteinExistence type="predicted"/>
<protein>
    <submittedName>
        <fullName evidence="3">Uncharacterized protein</fullName>
    </submittedName>
</protein>
<accession>A0A2R4WP35</accession>
<dbReference type="EMBL" id="CP028843">
    <property type="protein sequence ID" value="AWB23316.1"/>
    <property type="molecule type" value="Genomic_DNA"/>
</dbReference>
<dbReference type="PROSITE" id="PS51257">
    <property type="entry name" value="PROKAR_LIPOPROTEIN"/>
    <property type="match status" value="1"/>
</dbReference>
<evidence type="ECO:0000313" key="3">
    <source>
        <dbReference type="EMBL" id="AWB23316.1"/>
    </source>
</evidence>
<reference evidence="3 4" key="1">
    <citation type="submission" date="2018-04" db="EMBL/GenBank/DDBJ databases">
        <title>Methylobacterium sp. PR1016A genome.</title>
        <authorList>
            <person name="Park W."/>
        </authorList>
    </citation>
    <scope>NUCLEOTIDE SEQUENCE [LARGE SCALE GENOMIC DNA]</scope>
    <source>
        <strain evidence="3 4">PR1016A</strain>
    </source>
</reference>
<name>A0A2R4WP35_9HYPH</name>
<dbReference type="Proteomes" id="UP000244755">
    <property type="component" value="Chromosome 1"/>
</dbReference>
<feature type="region of interest" description="Disordered" evidence="1">
    <location>
        <begin position="37"/>
        <end position="138"/>
    </location>
</feature>
<feature type="compositionally biased region" description="Basic and acidic residues" evidence="1">
    <location>
        <begin position="111"/>
        <end position="138"/>
    </location>
</feature>
<dbReference type="RefSeq" id="WP_099955107.1">
    <property type="nucleotide sequence ID" value="NZ_CP028843.1"/>
</dbReference>
<feature type="signal peptide" evidence="2">
    <location>
        <begin position="1"/>
        <end position="23"/>
    </location>
</feature>
<evidence type="ECO:0000256" key="2">
    <source>
        <dbReference type="SAM" id="SignalP"/>
    </source>
</evidence>